<evidence type="ECO:0000256" key="2">
    <source>
        <dbReference type="SAM" id="MobiDB-lite"/>
    </source>
</evidence>
<feature type="compositionally biased region" description="Polar residues" evidence="2">
    <location>
        <begin position="330"/>
        <end position="345"/>
    </location>
</feature>
<dbReference type="SMART" id="SM00028">
    <property type="entry name" value="TPR"/>
    <property type="match status" value="2"/>
</dbReference>
<dbReference type="SUPFAM" id="SSF48452">
    <property type="entry name" value="TPR-like"/>
    <property type="match status" value="1"/>
</dbReference>
<dbReference type="AlphaFoldDB" id="A0AAV1ZPY7"/>
<gene>
    <name evidence="3" type="ORF">LARSCL_LOCUS6825</name>
</gene>
<accession>A0AAV1ZPY7</accession>
<dbReference type="PROSITE" id="PS50005">
    <property type="entry name" value="TPR"/>
    <property type="match status" value="1"/>
</dbReference>
<dbReference type="EMBL" id="CAXIEN010000066">
    <property type="protein sequence ID" value="CAL1273306.1"/>
    <property type="molecule type" value="Genomic_DNA"/>
</dbReference>
<name>A0AAV1ZPY7_9ARAC</name>
<keyword evidence="1" id="KW-0802">TPR repeat</keyword>
<dbReference type="InterPro" id="IPR019734">
    <property type="entry name" value="TPR_rpt"/>
</dbReference>
<evidence type="ECO:0000256" key="1">
    <source>
        <dbReference type="PROSITE-ProRule" id="PRU00339"/>
    </source>
</evidence>
<comment type="caution">
    <text evidence="3">The sequence shown here is derived from an EMBL/GenBank/DDBJ whole genome shotgun (WGS) entry which is preliminary data.</text>
</comment>
<keyword evidence="4" id="KW-1185">Reference proteome</keyword>
<protein>
    <submittedName>
        <fullName evidence="3">Uncharacterized protein</fullName>
    </submittedName>
</protein>
<feature type="region of interest" description="Disordered" evidence="2">
    <location>
        <begin position="320"/>
        <end position="345"/>
    </location>
</feature>
<dbReference type="InterPro" id="IPR011990">
    <property type="entry name" value="TPR-like_helical_dom_sf"/>
</dbReference>
<dbReference type="Proteomes" id="UP001497382">
    <property type="component" value="Unassembled WGS sequence"/>
</dbReference>
<evidence type="ECO:0000313" key="4">
    <source>
        <dbReference type="Proteomes" id="UP001497382"/>
    </source>
</evidence>
<evidence type="ECO:0000313" key="3">
    <source>
        <dbReference type="EMBL" id="CAL1273306.1"/>
    </source>
</evidence>
<dbReference type="PANTHER" id="PTHR31919:SF1">
    <property type="entry name" value="ZINC FINGERS AND HOMEOBOXES PROTEIN 1, ISOFORM 2"/>
    <property type="match status" value="1"/>
</dbReference>
<feature type="repeat" description="TPR" evidence="1">
    <location>
        <begin position="55"/>
        <end position="88"/>
    </location>
</feature>
<dbReference type="Pfam" id="PF17826">
    <property type="entry name" value="DUF5588"/>
    <property type="match status" value="1"/>
</dbReference>
<dbReference type="PANTHER" id="PTHR31919">
    <property type="entry name" value="ZINC FINGERS AND HOMEOBOXES PROTEIN 1, ISOFORM 2"/>
    <property type="match status" value="1"/>
</dbReference>
<organism evidence="3 4">
    <name type="scientific">Larinioides sclopetarius</name>
    <dbReference type="NCBI Taxonomy" id="280406"/>
    <lineage>
        <taxon>Eukaryota</taxon>
        <taxon>Metazoa</taxon>
        <taxon>Ecdysozoa</taxon>
        <taxon>Arthropoda</taxon>
        <taxon>Chelicerata</taxon>
        <taxon>Arachnida</taxon>
        <taxon>Araneae</taxon>
        <taxon>Araneomorphae</taxon>
        <taxon>Entelegynae</taxon>
        <taxon>Araneoidea</taxon>
        <taxon>Araneidae</taxon>
        <taxon>Larinioides</taxon>
    </lineage>
</organism>
<sequence length="345" mass="38789">MRLQLMDIGSEFDDDFFEKPKEKQPNNPTNYEAKVCVPLWFMDTNLAEKDASDVLVALKHQADYHYFSKNYTKAIETYQRCLELVPPSNNTWKREFMENLARAFLQMGNAEKALEWSLKLDKSSFSPDQKLISMNLLAAVCHKLGKYEEELEALHQCLEAHKSCPEFWHRLGLCYAGLFNIELPEYSTSDPNPEIEACCTFKSRLNSCRHSQAQENDSSSANLVCSSDSATTCCGISSTTDESSGEVANSKCQICTLGTLTVSSCLIRTRTLIDSGGLNHLAVERDEKMKEKIANSLKHMEMDQSFIEVASTMLGSDFLPGLQKPESSSEDYNNVTTNTNSVIQE</sequence>
<proteinExistence type="predicted"/>
<dbReference type="Gene3D" id="1.25.40.10">
    <property type="entry name" value="Tetratricopeptide repeat domain"/>
    <property type="match status" value="2"/>
</dbReference>
<reference evidence="3 4" key="1">
    <citation type="submission" date="2024-04" db="EMBL/GenBank/DDBJ databases">
        <authorList>
            <person name="Rising A."/>
            <person name="Reimegard J."/>
            <person name="Sonavane S."/>
            <person name="Akerstrom W."/>
            <person name="Nylinder S."/>
            <person name="Hedman E."/>
            <person name="Kallberg Y."/>
        </authorList>
    </citation>
    <scope>NUCLEOTIDE SEQUENCE [LARGE SCALE GENOMIC DNA]</scope>
</reference>
<dbReference type="InterPro" id="IPR041404">
    <property type="entry name" value="DUF5588"/>
</dbReference>